<dbReference type="EMBL" id="BAABHQ010000002">
    <property type="protein sequence ID" value="GAA4864568.1"/>
    <property type="molecule type" value="Genomic_DNA"/>
</dbReference>
<sequence length="388" mass="43992">MRPRAAVVRCHYFRDTRVRREVDALLDLEFEVEVFCLRDAGESSREQRGALLIRRLPLRHRAGAGAARLLAEYASFFVLAMILISWRAARRPFELVQVNSVPDALVFVTVLARARGARVLLDLQEPMPEFFATKFEVTMSHPAVRLVAGLEQAAIRFAAHVITPTEPMRREFVRRGADPHKISVVMDGADEQVFVPSSAHGEAYSRFVIVSHGTIEPQYGLDTLIRAAAQLRDELPDFEVRIIGDGSQREELRALAASLGLERWVHFSDGFVPEDELIRLLSSASLGVVAMKRDRFRDLTIAGKMFDFVALGIPMVVSRTRSVEEIFGSDCYEGFVPDQPEDLARAIRRLHDDRLRAKALTENAHERVRPIAWPVQRRRYQEIARGDR</sequence>
<accession>A0ABP9E558</accession>
<evidence type="ECO:0000313" key="7">
    <source>
        <dbReference type="Proteomes" id="UP001500457"/>
    </source>
</evidence>
<dbReference type="Pfam" id="PF00534">
    <property type="entry name" value="Glycos_transf_1"/>
    <property type="match status" value="1"/>
</dbReference>
<dbReference type="Pfam" id="PF13579">
    <property type="entry name" value="Glyco_trans_4_4"/>
    <property type="match status" value="1"/>
</dbReference>
<dbReference type="CDD" id="cd03794">
    <property type="entry name" value="GT4_WbuB-like"/>
    <property type="match status" value="1"/>
</dbReference>
<keyword evidence="1" id="KW-0328">Glycosyltransferase</keyword>
<dbReference type="SUPFAM" id="SSF53756">
    <property type="entry name" value="UDP-Glycosyltransferase/glycogen phosphorylase"/>
    <property type="match status" value="1"/>
</dbReference>
<keyword evidence="3" id="KW-0812">Transmembrane</keyword>
<protein>
    <recommendedName>
        <fullName evidence="8">Glycosyltransferase involved in cell wall biosynthesis</fullName>
    </recommendedName>
</protein>
<dbReference type="PANTHER" id="PTHR45947:SF3">
    <property type="entry name" value="SULFOQUINOVOSYL TRANSFERASE SQD2"/>
    <property type="match status" value="1"/>
</dbReference>
<dbReference type="Proteomes" id="UP001500457">
    <property type="component" value="Unassembled WGS sequence"/>
</dbReference>
<comment type="caution">
    <text evidence="6">The sequence shown here is derived from an EMBL/GenBank/DDBJ whole genome shotgun (WGS) entry which is preliminary data.</text>
</comment>
<dbReference type="InterPro" id="IPR028098">
    <property type="entry name" value="Glyco_trans_4-like_N"/>
</dbReference>
<feature type="transmembrane region" description="Helical" evidence="3">
    <location>
        <begin position="69"/>
        <end position="89"/>
    </location>
</feature>
<keyword evidence="2" id="KW-0808">Transferase</keyword>
<proteinExistence type="predicted"/>
<dbReference type="InterPro" id="IPR001296">
    <property type="entry name" value="Glyco_trans_1"/>
</dbReference>
<keyword evidence="7" id="KW-1185">Reference proteome</keyword>
<evidence type="ECO:0000259" key="4">
    <source>
        <dbReference type="Pfam" id="PF00534"/>
    </source>
</evidence>
<evidence type="ECO:0008006" key="8">
    <source>
        <dbReference type="Google" id="ProtNLM"/>
    </source>
</evidence>
<evidence type="ECO:0000313" key="6">
    <source>
        <dbReference type="EMBL" id="GAA4864568.1"/>
    </source>
</evidence>
<evidence type="ECO:0000259" key="5">
    <source>
        <dbReference type="Pfam" id="PF13579"/>
    </source>
</evidence>
<evidence type="ECO:0000256" key="2">
    <source>
        <dbReference type="ARBA" id="ARBA00022679"/>
    </source>
</evidence>
<reference evidence="7" key="1">
    <citation type="journal article" date="2019" name="Int. J. Syst. Evol. Microbiol.">
        <title>The Global Catalogue of Microorganisms (GCM) 10K type strain sequencing project: providing services to taxonomists for standard genome sequencing and annotation.</title>
        <authorList>
            <consortium name="The Broad Institute Genomics Platform"/>
            <consortium name="The Broad Institute Genome Sequencing Center for Infectious Disease"/>
            <person name="Wu L."/>
            <person name="Ma J."/>
        </authorList>
    </citation>
    <scope>NUCLEOTIDE SEQUENCE [LARGE SCALE GENOMIC DNA]</scope>
    <source>
        <strain evidence="7">JCM 17983</strain>
    </source>
</reference>
<dbReference type="Gene3D" id="3.40.50.2000">
    <property type="entry name" value="Glycogen Phosphorylase B"/>
    <property type="match status" value="2"/>
</dbReference>
<keyword evidence="3" id="KW-0472">Membrane</keyword>
<dbReference type="PANTHER" id="PTHR45947">
    <property type="entry name" value="SULFOQUINOVOSYL TRANSFERASE SQD2"/>
    <property type="match status" value="1"/>
</dbReference>
<name>A0ABP9E558_9PSEU</name>
<feature type="domain" description="Glycosyltransferase subfamily 4-like N-terminal" evidence="5">
    <location>
        <begin position="16"/>
        <end position="185"/>
    </location>
</feature>
<evidence type="ECO:0000256" key="3">
    <source>
        <dbReference type="SAM" id="Phobius"/>
    </source>
</evidence>
<organism evidence="6 7">
    <name type="scientific">Actinomycetospora straminea</name>
    <dbReference type="NCBI Taxonomy" id="663607"/>
    <lineage>
        <taxon>Bacteria</taxon>
        <taxon>Bacillati</taxon>
        <taxon>Actinomycetota</taxon>
        <taxon>Actinomycetes</taxon>
        <taxon>Pseudonocardiales</taxon>
        <taxon>Pseudonocardiaceae</taxon>
        <taxon>Actinomycetospora</taxon>
    </lineage>
</organism>
<gene>
    <name evidence="6" type="ORF">GCM10023203_10600</name>
</gene>
<keyword evidence="3" id="KW-1133">Transmembrane helix</keyword>
<feature type="domain" description="Glycosyl transferase family 1" evidence="4">
    <location>
        <begin position="205"/>
        <end position="366"/>
    </location>
</feature>
<evidence type="ECO:0000256" key="1">
    <source>
        <dbReference type="ARBA" id="ARBA00022676"/>
    </source>
</evidence>
<dbReference type="InterPro" id="IPR050194">
    <property type="entry name" value="Glycosyltransferase_grp1"/>
</dbReference>